<feature type="domain" description="AMP-binding enzyme C-terminal" evidence="4">
    <location>
        <begin position="645"/>
        <end position="719"/>
    </location>
</feature>
<dbReference type="GO" id="GO:0031177">
    <property type="term" value="F:phosphopantetheine binding"/>
    <property type="evidence" value="ECO:0007669"/>
    <property type="project" value="TreeGrafter"/>
</dbReference>
<dbReference type="AlphaFoldDB" id="A0A939EDR9"/>
<dbReference type="InterPro" id="IPR020845">
    <property type="entry name" value="AMP-binding_CS"/>
</dbReference>
<proteinExistence type="predicted"/>
<dbReference type="PROSITE" id="PS00455">
    <property type="entry name" value="AMP_BINDING"/>
    <property type="match status" value="1"/>
</dbReference>
<dbReference type="Pfam" id="PF00501">
    <property type="entry name" value="AMP-binding"/>
    <property type="match status" value="1"/>
</dbReference>
<keyword evidence="1" id="KW-0596">Phosphopantetheine</keyword>
<dbReference type="InterPro" id="IPR045851">
    <property type="entry name" value="AMP-bd_C_sf"/>
</dbReference>
<dbReference type="FunFam" id="3.40.50.12780:FF:000012">
    <property type="entry name" value="Non-ribosomal peptide synthetase"/>
    <property type="match status" value="1"/>
</dbReference>
<dbReference type="GO" id="GO:0044550">
    <property type="term" value="P:secondary metabolite biosynthetic process"/>
    <property type="evidence" value="ECO:0007669"/>
    <property type="project" value="TreeGrafter"/>
</dbReference>
<evidence type="ECO:0000259" key="4">
    <source>
        <dbReference type="Pfam" id="PF13193"/>
    </source>
</evidence>
<dbReference type="NCBIfam" id="TIGR01733">
    <property type="entry name" value="AA-adenyl-dom"/>
    <property type="match status" value="1"/>
</dbReference>
<comment type="caution">
    <text evidence="5">The sequence shown here is derived from an EMBL/GenBank/DDBJ whole genome shotgun (WGS) entry which is preliminary data.</text>
</comment>
<organism evidence="5 6">
    <name type="scientific">Roseibium aggregatum</name>
    <dbReference type="NCBI Taxonomy" id="187304"/>
    <lineage>
        <taxon>Bacteria</taxon>
        <taxon>Pseudomonadati</taxon>
        <taxon>Pseudomonadota</taxon>
        <taxon>Alphaproteobacteria</taxon>
        <taxon>Hyphomicrobiales</taxon>
        <taxon>Stappiaceae</taxon>
        <taxon>Roseibium</taxon>
    </lineage>
</organism>
<dbReference type="Pfam" id="PF13193">
    <property type="entry name" value="AMP-binding_C"/>
    <property type="match status" value="1"/>
</dbReference>
<dbReference type="SUPFAM" id="SSF56801">
    <property type="entry name" value="Acetyl-CoA synthetase-like"/>
    <property type="match status" value="1"/>
</dbReference>
<dbReference type="CDD" id="cd05930">
    <property type="entry name" value="A_NRPS"/>
    <property type="match status" value="1"/>
</dbReference>
<reference evidence="5" key="1">
    <citation type="submission" date="2020-12" db="EMBL/GenBank/DDBJ databases">
        <title>Oil enriched cultivation method for isolating marine PHA-producing bacteria.</title>
        <authorList>
            <person name="Zheng W."/>
            <person name="Yu S."/>
            <person name="Huang Y."/>
        </authorList>
    </citation>
    <scope>NUCLEOTIDE SEQUENCE</scope>
    <source>
        <strain evidence="5">SY-2-12</strain>
    </source>
</reference>
<dbReference type="InterPro" id="IPR025110">
    <property type="entry name" value="AMP-bd_C"/>
</dbReference>
<sequence>MTRTEMTGTQKTAGNPDIEFTRLEDIGLAASGQPSQHRLETPATSPWTDAIDRLKARFPGHTADQIAIAVFSTYAARVSETKSTAFAYACGPSTDLAVFEFGVLAEDTFSDALAKVGRAGVSATDETSANLSARNQDSAPLVVTLGDRPATVPGGGVQLHCHSDGKLTWIHPGTLAADSFGLIEERMAALAAGIAEDPELPLVHQPIMSARERKLVVETWNATDRPYADNGGLVAMMERCVETTPDHPALIYKEEALSYAEFNARVNRLAHVLRAKGVGRDTFVALFMDRSLEMVIGLWATLKAGGAYVPLNTEDPAARLTEIIEDCKPVAVLTQAHLRDRIETEFSDVIVLTEGGDTGPGGESQNPEVEIGANDLAYMIYTSGSTGKPKGVVIEHEAIHNRVVWMHEEYGLDPLDRVLQKTPYTFDVSVWEFLWPFSVGSTLVVAAPGGHMSIRYLQRVIQQSGVTHLHFVPSMLRLFLLAPALENLPIKKLFCSGEALGFDLVQSFYEKANDFVEVHNLYGPTEAAVDVSYFACPRHPADHSIPIGRPVANTGLYVLDEYDQPVPVGVPGELHIGGIQLARGYWNREDLTRERFIPCPLPDAPHRRLYRTGDLAYFRPDGEIIYLGRNDFQVKINGVRMELGEIEAAIRCAEGVRDVVVVAEETDGNKSLVAYVAADTGDEAMAAAVKNAVSEKCPVFYIPQEVRFLAEMPLTVSGKIDRKVLKDQKRL</sequence>
<dbReference type="FunFam" id="3.40.50.980:FF:000001">
    <property type="entry name" value="Non-ribosomal peptide synthetase"/>
    <property type="match status" value="1"/>
</dbReference>
<evidence type="ECO:0000259" key="3">
    <source>
        <dbReference type="Pfam" id="PF00501"/>
    </source>
</evidence>
<evidence type="ECO:0000256" key="2">
    <source>
        <dbReference type="ARBA" id="ARBA00022553"/>
    </source>
</evidence>
<dbReference type="RefSeq" id="WP_207141180.1">
    <property type="nucleotide sequence ID" value="NZ_JAEKJZ010000002.1"/>
</dbReference>
<protein>
    <submittedName>
        <fullName evidence="5">Amino acid adenylation domain-containing protein</fullName>
    </submittedName>
</protein>
<name>A0A939EDR9_9HYPH</name>
<dbReference type="Proteomes" id="UP000664096">
    <property type="component" value="Unassembled WGS sequence"/>
</dbReference>
<dbReference type="PANTHER" id="PTHR45527:SF1">
    <property type="entry name" value="FATTY ACID SYNTHASE"/>
    <property type="match status" value="1"/>
</dbReference>
<evidence type="ECO:0000313" key="5">
    <source>
        <dbReference type="EMBL" id="MBN9671342.1"/>
    </source>
</evidence>
<dbReference type="InterPro" id="IPR020459">
    <property type="entry name" value="AMP-binding"/>
</dbReference>
<evidence type="ECO:0000313" key="6">
    <source>
        <dbReference type="Proteomes" id="UP000664096"/>
    </source>
</evidence>
<dbReference type="InterPro" id="IPR000873">
    <property type="entry name" value="AMP-dep_synth/lig_dom"/>
</dbReference>
<dbReference type="EMBL" id="JAEKJZ010000002">
    <property type="protein sequence ID" value="MBN9671342.1"/>
    <property type="molecule type" value="Genomic_DNA"/>
</dbReference>
<dbReference type="Gene3D" id="3.40.50.980">
    <property type="match status" value="2"/>
</dbReference>
<dbReference type="GO" id="GO:0043041">
    <property type="term" value="P:amino acid activation for nonribosomal peptide biosynthetic process"/>
    <property type="evidence" value="ECO:0007669"/>
    <property type="project" value="TreeGrafter"/>
</dbReference>
<dbReference type="FunFam" id="2.30.38.10:FF:000001">
    <property type="entry name" value="Non-ribosomal peptide synthetase PvdI"/>
    <property type="match status" value="1"/>
</dbReference>
<dbReference type="PANTHER" id="PTHR45527">
    <property type="entry name" value="NONRIBOSOMAL PEPTIDE SYNTHETASE"/>
    <property type="match status" value="1"/>
</dbReference>
<dbReference type="GO" id="GO:0005737">
    <property type="term" value="C:cytoplasm"/>
    <property type="evidence" value="ECO:0007669"/>
    <property type="project" value="TreeGrafter"/>
</dbReference>
<dbReference type="InterPro" id="IPR010071">
    <property type="entry name" value="AA_adenyl_dom"/>
</dbReference>
<dbReference type="Gene3D" id="2.30.38.10">
    <property type="entry name" value="Luciferase, Domain 3"/>
    <property type="match status" value="1"/>
</dbReference>
<dbReference type="PRINTS" id="PR00154">
    <property type="entry name" value="AMPBINDING"/>
</dbReference>
<evidence type="ECO:0000256" key="1">
    <source>
        <dbReference type="ARBA" id="ARBA00022450"/>
    </source>
</evidence>
<accession>A0A939EDR9</accession>
<feature type="domain" description="AMP-dependent synthetase/ligase" evidence="3">
    <location>
        <begin position="238"/>
        <end position="586"/>
    </location>
</feature>
<keyword evidence="2" id="KW-0597">Phosphoprotein</keyword>
<dbReference type="Gene3D" id="3.30.300.30">
    <property type="match status" value="1"/>
</dbReference>
<gene>
    <name evidence="5" type="ORF">JF539_13425</name>
</gene>